<accession>A0A1H6DZ96</accession>
<reference evidence="3 4" key="1">
    <citation type="submission" date="2016-10" db="EMBL/GenBank/DDBJ databases">
        <authorList>
            <person name="Varghese N."/>
            <person name="Submissions S."/>
        </authorList>
    </citation>
    <scope>NUCLEOTIDE SEQUENCE [LARGE SCALE GENOMIC DNA]</scope>
    <source>
        <strain evidence="4">ATCC 20501</strain>
        <strain evidence="2 3">CGMCC 4.3529</strain>
    </source>
</reference>
<organism evidence="1 4">
    <name type="scientific">Saccharopolyspora kobensis</name>
    <dbReference type="NCBI Taxonomy" id="146035"/>
    <lineage>
        <taxon>Bacteria</taxon>
        <taxon>Bacillati</taxon>
        <taxon>Actinomycetota</taxon>
        <taxon>Actinomycetes</taxon>
        <taxon>Pseudonocardiales</taxon>
        <taxon>Pseudonocardiaceae</taxon>
        <taxon>Saccharopolyspora</taxon>
    </lineage>
</organism>
<reference evidence="1" key="2">
    <citation type="submission" date="2016-10" db="EMBL/GenBank/DDBJ databases">
        <authorList>
            <person name="de Groot N.N."/>
        </authorList>
    </citation>
    <scope>NUCLEOTIDE SEQUENCE [LARGE SCALE GENOMIC DNA]</scope>
    <source>
        <strain evidence="1">ATCC 20501</strain>
    </source>
</reference>
<proteinExistence type="predicted"/>
<sequence>MITGKHRRGFVGAGVKVTWSGDLFEEPRREWFTPVVPAEPSPATPSLADEKALDAERRAASAVAFTRTARSREALCAALDGLSRI</sequence>
<keyword evidence="3" id="KW-1185">Reference proteome</keyword>
<evidence type="ECO:0000313" key="1">
    <source>
        <dbReference type="EMBL" id="SEG90658.1"/>
    </source>
</evidence>
<dbReference type="EMBL" id="FNVB01000008">
    <property type="protein sequence ID" value="SEG90658.1"/>
    <property type="molecule type" value="Genomic_DNA"/>
</dbReference>
<name>A0A1H6DZ96_9PSEU</name>
<accession>A0A1I1WCZ1</accession>
<evidence type="ECO:0000313" key="3">
    <source>
        <dbReference type="Proteomes" id="UP000199690"/>
    </source>
</evidence>
<evidence type="ECO:0000313" key="4">
    <source>
        <dbReference type="Proteomes" id="UP000236729"/>
    </source>
</evidence>
<dbReference type="EMBL" id="FOME01000007">
    <property type="protein sequence ID" value="SFD93017.1"/>
    <property type="molecule type" value="Genomic_DNA"/>
</dbReference>
<dbReference type="Proteomes" id="UP000199690">
    <property type="component" value="Unassembled WGS sequence"/>
</dbReference>
<dbReference type="SMR" id="A0A1H6DZ96"/>
<evidence type="ECO:0000313" key="2">
    <source>
        <dbReference type="EMBL" id="SFD93017.1"/>
    </source>
</evidence>
<gene>
    <name evidence="1" type="ORF">SAMN02982929_05286</name>
    <name evidence="2" type="ORF">SAMN05216506_107262</name>
</gene>
<protein>
    <submittedName>
        <fullName evidence="1">Uncharacterized protein</fullName>
    </submittedName>
</protein>
<dbReference type="Proteomes" id="UP000236729">
    <property type="component" value="Unassembled WGS sequence"/>
</dbReference>
<dbReference type="AlphaFoldDB" id="A0A1H6DZ96"/>